<dbReference type="EMBL" id="JAGTJS010000016">
    <property type="protein sequence ID" value="KAH7246878.1"/>
    <property type="molecule type" value="Genomic_DNA"/>
</dbReference>
<protein>
    <recommendedName>
        <fullName evidence="2">F-box domain-containing protein</fullName>
    </recommendedName>
</protein>
<dbReference type="AlphaFoldDB" id="A0A9P9GY48"/>
<comment type="caution">
    <text evidence="3">The sequence shown here is derived from an EMBL/GenBank/DDBJ whole genome shotgun (WGS) entry which is preliminary data.</text>
</comment>
<evidence type="ECO:0000313" key="4">
    <source>
        <dbReference type="Proteomes" id="UP000736672"/>
    </source>
</evidence>
<feature type="compositionally biased region" description="Polar residues" evidence="1">
    <location>
        <begin position="1"/>
        <end position="15"/>
    </location>
</feature>
<organism evidence="3 4">
    <name type="scientific">Fusarium solani</name>
    <name type="common">Filamentous fungus</name>
    <dbReference type="NCBI Taxonomy" id="169388"/>
    <lineage>
        <taxon>Eukaryota</taxon>
        <taxon>Fungi</taxon>
        <taxon>Dikarya</taxon>
        <taxon>Ascomycota</taxon>
        <taxon>Pezizomycotina</taxon>
        <taxon>Sordariomycetes</taxon>
        <taxon>Hypocreomycetidae</taxon>
        <taxon>Hypocreales</taxon>
        <taxon>Nectriaceae</taxon>
        <taxon>Fusarium</taxon>
        <taxon>Fusarium solani species complex</taxon>
    </lineage>
</organism>
<dbReference type="Pfam" id="PF00646">
    <property type="entry name" value="F-box"/>
    <property type="match status" value="1"/>
</dbReference>
<feature type="domain" description="F-box" evidence="2">
    <location>
        <begin position="53"/>
        <end position="90"/>
    </location>
</feature>
<dbReference type="Proteomes" id="UP000736672">
    <property type="component" value="Unassembled WGS sequence"/>
</dbReference>
<evidence type="ECO:0000259" key="2">
    <source>
        <dbReference type="Pfam" id="PF00646"/>
    </source>
</evidence>
<evidence type="ECO:0000313" key="3">
    <source>
        <dbReference type="EMBL" id="KAH7246878.1"/>
    </source>
</evidence>
<keyword evidence="4" id="KW-1185">Reference proteome</keyword>
<evidence type="ECO:0000256" key="1">
    <source>
        <dbReference type="SAM" id="MobiDB-lite"/>
    </source>
</evidence>
<dbReference type="OrthoDB" id="4430588at2759"/>
<dbReference type="InterPro" id="IPR001810">
    <property type="entry name" value="F-box_dom"/>
</dbReference>
<feature type="region of interest" description="Disordered" evidence="1">
    <location>
        <begin position="1"/>
        <end position="25"/>
    </location>
</feature>
<gene>
    <name evidence="3" type="ORF">B0J15DRAFT_77186</name>
</gene>
<sequence>MQQYWSFHQSISQMPPQLRNRSRPQEPATCSYMVPFRIPPALSGQTDSSSCLLFKLPPEILVQISQHAQPIDRVMLALSCKRMLAASKLFHLRVPDHDHHVSRWSSEPPNPKENRCSCSLTEDLLQRFRPVDSRGRVSRAWSWCLDCNRYHPKRKGYWSDVLQKMSTQDWTDTDYSLWDSGVYWYNSGYKRQCPSCSGRESKLRIAEI</sequence>
<proteinExistence type="predicted"/>
<reference evidence="3" key="1">
    <citation type="journal article" date="2021" name="Nat. Commun.">
        <title>Genetic determinants of endophytism in the Arabidopsis root mycobiome.</title>
        <authorList>
            <person name="Mesny F."/>
            <person name="Miyauchi S."/>
            <person name="Thiergart T."/>
            <person name="Pickel B."/>
            <person name="Atanasova L."/>
            <person name="Karlsson M."/>
            <person name="Huettel B."/>
            <person name="Barry K.W."/>
            <person name="Haridas S."/>
            <person name="Chen C."/>
            <person name="Bauer D."/>
            <person name="Andreopoulos W."/>
            <person name="Pangilinan J."/>
            <person name="LaButti K."/>
            <person name="Riley R."/>
            <person name="Lipzen A."/>
            <person name="Clum A."/>
            <person name="Drula E."/>
            <person name="Henrissat B."/>
            <person name="Kohler A."/>
            <person name="Grigoriev I.V."/>
            <person name="Martin F.M."/>
            <person name="Hacquard S."/>
        </authorList>
    </citation>
    <scope>NUCLEOTIDE SEQUENCE</scope>
    <source>
        <strain evidence="3">FSSC 5 MPI-SDFR-AT-0091</strain>
    </source>
</reference>
<accession>A0A9P9GY48</accession>
<name>A0A9P9GY48_FUSSL</name>